<dbReference type="AlphaFoldDB" id="R4SZF5"/>
<evidence type="ECO:0000313" key="2">
    <source>
        <dbReference type="Proteomes" id="UP000013968"/>
    </source>
</evidence>
<organism evidence="1 2">
    <name type="scientific">Amycolatopsis keratiniphila</name>
    <dbReference type="NCBI Taxonomy" id="129921"/>
    <lineage>
        <taxon>Bacteria</taxon>
        <taxon>Bacillati</taxon>
        <taxon>Actinomycetota</taxon>
        <taxon>Actinomycetes</taxon>
        <taxon>Pseudonocardiales</taxon>
        <taxon>Pseudonocardiaceae</taxon>
        <taxon>Amycolatopsis</taxon>
        <taxon>Amycolatopsis japonica group</taxon>
    </lineage>
</organism>
<accession>R4SZF5</accession>
<dbReference type="EMBL" id="CP003410">
    <property type="protein sequence ID" value="AGM05546.1"/>
    <property type="molecule type" value="Genomic_DNA"/>
</dbReference>
<dbReference type="PATRIC" id="fig|1156913.3.peg.3032"/>
<gene>
    <name evidence="1" type="ORF">AORI_2960</name>
</gene>
<dbReference type="HOGENOM" id="CLU_1259264_0_0_11"/>
<name>R4SZF5_9PSEU</name>
<evidence type="ECO:0000313" key="1">
    <source>
        <dbReference type="EMBL" id="AGM05546.1"/>
    </source>
</evidence>
<sequence length="256" mass="27714">MVALAITWTTAGCDDETGQRADPGCPDATTGSRVPLSMIEGRPRDLSQLVMCTNASGTAVFVGNDTKVVWLVRTTPNVMADRHGGVPTDVQLFRLWRAKKPLYGTPLEPGTALTVPLPPAQVTLQIDVVLQHQWATFDMLGKTFSAAGENLPELVKNDKYKNAVQSCLEASTRIADYAAAARYDTEKWIDSLGLLTGGATCASDLKLAEDERQLKAWREGRRPLPALKPSTFAQNARSVSSEFDDVLKAVGQILAK</sequence>
<protein>
    <submittedName>
        <fullName evidence="1">Uncharacterized protein</fullName>
    </submittedName>
</protein>
<dbReference type="KEGG" id="aoi:AORI_2960"/>
<reference evidence="1 2" key="1">
    <citation type="journal article" date="2013" name="BMC Genomics">
        <title>ContigScape: a Cytoscape plugin facilitating microbial genome gap closing.</title>
        <authorList>
            <person name="Tang B."/>
            <person name="Wang Q."/>
            <person name="Yang M."/>
            <person name="Xie F."/>
            <person name="Zhu Y."/>
            <person name="Zhuo Y."/>
            <person name="Wang S."/>
            <person name="Gao H."/>
            <person name="Ding X."/>
            <person name="Zhang L."/>
            <person name="Zhao G."/>
            <person name="Zheng H."/>
        </authorList>
    </citation>
    <scope>NUCLEOTIDE SEQUENCE [LARGE SCALE GENOMIC DNA]</scope>
    <source>
        <strain evidence="1 2">HCCB10007</strain>
    </source>
</reference>
<keyword evidence="2" id="KW-1185">Reference proteome</keyword>
<proteinExistence type="predicted"/>
<dbReference type="Proteomes" id="UP000013968">
    <property type="component" value="Chromosome"/>
</dbReference>
<dbReference type="RefSeq" id="WP_016333313.1">
    <property type="nucleotide sequence ID" value="NC_021252.1"/>
</dbReference>